<feature type="transmembrane region" description="Helical" evidence="1">
    <location>
        <begin position="29"/>
        <end position="46"/>
    </location>
</feature>
<name>A0A841TCZ2_9BACL</name>
<comment type="caution">
    <text evidence="2">The sequence shown here is derived from an EMBL/GenBank/DDBJ whole genome shotgun (WGS) entry which is preliminary data.</text>
</comment>
<dbReference type="RefSeq" id="WP_185180438.1">
    <property type="nucleotide sequence ID" value="NZ_CBCSEP010000022.1"/>
</dbReference>
<sequence>MPEQQQERDATIYHYKLVRKIPLRPEAKYSYLSTGIIGLASISVIYGWKGLLYAIAGLLLMFIVHAIVLRITLRRVDELSERRWAIRFDLPWFGPLPVLDTLLSLFRRLHFHLLLIGCCFAGLCYPWSPSALLVSLVFWHIWLLAPRFNLLLRIRRERGDGVIRLASTEVSYYHR</sequence>
<keyword evidence="3" id="KW-1185">Reference proteome</keyword>
<organism evidence="2 3">
    <name type="scientific">Cohnella lubricantis</name>
    <dbReference type="NCBI Taxonomy" id="2163172"/>
    <lineage>
        <taxon>Bacteria</taxon>
        <taxon>Bacillati</taxon>
        <taxon>Bacillota</taxon>
        <taxon>Bacilli</taxon>
        <taxon>Bacillales</taxon>
        <taxon>Paenibacillaceae</taxon>
        <taxon>Cohnella</taxon>
    </lineage>
</organism>
<proteinExistence type="predicted"/>
<accession>A0A841TCZ2</accession>
<feature type="transmembrane region" description="Helical" evidence="1">
    <location>
        <begin position="52"/>
        <end position="73"/>
    </location>
</feature>
<protein>
    <submittedName>
        <fullName evidence="2">Transposase</fullName>
    </submittedName>
</protein>
<gene>
    <name evidence="2" type="ORF">H4Q31_17935</name>
</gene>
<evidence type="ECO:0000256" key="1">
    <source>
        <dbReference type="SAM" id="Phobius"/>
    </source>
</evidence>
<keyword evidence="1" id="KW-0472">Membrane</keyword>
<keyword evidence="1" id="KW-0812">Transmembrane</keyword>
<feature type="transmembrane region" description="Helical" evidence="1">
    <location>
        <begin position="109"/>
        <end position="128"/>
    </location>
</feature>
<dbReference type="AlphaFoldDB" id="A0A841TCZ2"/>
<dbReference type="EMBL" id="JACJVN010000072">
    <property type="protein sequence ID" value="MBB6679174.1"/>
    <property type="molecule type" value="Genomic_DNA"/>
</dbReference>
<dbReference type="Proteomes" id="UP000574133">
    <property type="component" value="Unassembled WGS sequence"/>
</dbReference>
<evidence type="ECO:0000313" key="3">
    <source>
        <dbReference type="Proteomes" id="UP000574133"/>
    </source>
</evidence>
<evidence type="ECO:0000313" key="2">
    <source>
        <dbReference type="EMBL" id="MBB6679174.1"/>
    </source>
</evidence>
<keyword evidence="1" id="KW-1133">Transmembrane helix</keyword>
<reference evidence="2 3" key="1">
    <citation type="submission" date="2020-08" db="EMBL/GenBank/DDBJ databases">
        <title>Cohnella phylogeny.</title>
        <authorList>
            <person name="Dunlap C."/>
        </authorList>
    </citation>
    <scope>NUCLEOTIDE SEQUENCE [LARGE SCALE GENOMIC DNA]</scope>
    <source>
        <strain evidence="2 3">DSM 103658</strain>
    </source>
</reference>